<accession>A0A8B9Q3F9</accession>
<dbReference type="Gene3D" id="2.60.40.640">
    <property type="match status" value="2"/>
</dbReference>
<dbReference type="GO" id="GO:0015031">
    <property type="term" value="P:protein transport"/>
    <property type="evidence" value="ECO:0007669"/>
    <property type="project" value="TreeGrafter"/>
</dbReference>
<dbReference type="SMART" id="SM01017">
    <property type="entry name" value="Arrestin_C"/>
    <property type="match status" value="1"/>
</dbReference>
<proteinExistence type="inferred from homology"/>
<evidence type="ECO:0000313" key="4">
    <source>
        <dbReference type="Proteomes" id="UP000694424"/>
    </source>
</evidence>
<dbReference type="Pfam" id="PF02752">
    <property type="entry name" value="Arrestin_C"/>
    <property type="match status" value="1"/>
</dbReference>
<dbReference type="PANTHER" id="PTHR11188">
    <property type="entry name" value="ARRESTIN DOMAIN CONTAINING PROTEIN"/>
    <property type="match status" value="1"/>
</dbReference>
<organism evidence="3 4">
    <name type="scientific">Apteryx owenii</name>
    <name type="common">Little spotted kiwi</name>
    <dbReference type="NCBI Taxonomy" id="8824"/>
    <lineage>
        <taxon>Eukaryota</taxon>
        <taxon>Metazoa</taxon>
        <taxon>Chordata</taxon>
        <taxon>Craniata</taxon>
        <taxon>Vertebrata</taxon>
        <taxon>Euteleostomi</taxon>
        <taxon>Archelosauria</taxon>
        <taxon>Archosauria</taxon>
        <taxon>Dinosauria</taxon>
        <taxon>Saurischia</taxon>
        <taxon>Theropoda</taxon>
        <taxon>Coelurosauria</taxon>
        <taxon>Aves</taxon>
        <taxon>Palaeognathae</taxon>
        <taxon>Apterygiformes</taxon>
        <taxon>Apterygidae</taxon>
        <taxon>Apteryx</taxon>
    </lineage>
</organism>
<feature type="domain" description="Arrestin C-terminal-like" evidence="2">
    <location>
        <begin position="172"/>
        <end position="309"/>
    </location>
</feature>
<comment type="similarity">
    <text evidence="1">Belongs to the arrestin family.</text>
</comment>
<dbReference type="InterPro" id="IPR050357">
    <property type="entry name" value="Arrestin_domain-protein"/>
</dbReference>
<evidence type="ECO:0000313" key="3">
    <source>
        <dbReference type="Ensembl" id="ENSAOWP00000020785.1"/>
    </source>
</evidence>
<reference evidence="3" key="1">
    <citation type="submission" date="2025-08" db="UniProtKB">
        <authorList>
            <consortium name="Ensembl"/>
        </authorList>
    </citation>
    <scope>IDENTIFICATION</scope>
</reference>
<reference evidence="3" key="2">
    <citation type="submission" date="2025-09" db="UniProtKB">
        <authorList>
            <consortium name="Ensembl"/>
        </authorList>
    </citation>
    <scope>IDENTIFICATION</scope>
</reference>
<dbReference type="Pfam" id="PF00339">
    <property type="entry name" value="Arrestin_N"/>
    <property type="match status" value="1"/>
</dbReference>
<sequence length="351" mass="38996">MSTVKSIKLVLPEDEVYLAGSSIVGQLVLKLRSTLVDPVVKVELVGRGYLEWNEEDNPHLDYSRSTVCRNQAVYISKAQNFHVDDGWLDSGVHTFDFHFSFPLGLPTTFTSKIGLISYFIQGTCSGREIVLAKEKRYLLLQGTFGNHAEDVKDMDPLVVEARKDAVYLCCFSRGSVILRICLQKNIFSPGETIVFMTDISNRTCKYIRKVVFAVHCIVLYRGFNSRGEQCSLEDRSEVTRLESRTNTAPFQVMRVTSMLVLPKPLPVTSMLTRNEIMSFRYELVGTSNFPCTSSTMVGRVPIIVAIPENSSGDDAGTRRAPTSAPRGVCKCGNSCSWGGDVHVTHITTTAP</sequence>
<dbReference type="Proteomes" id="UP000694424">
    <property type="component" value="Unplaced"/>
</dbReference>
<dbReference type="AlphaFoldDB" id="A0A8B9Q3F9"/>
<dbReference type="SUPFAM" id="SSF81296">
    <property type="entry name" value="E set domains"/>
    <property type="match status" value="2"/>
</dbReference>
<dbReference type="InterPro" id="IPR014756">
    <property type="entry name" value="Ig_E-set"/>
</dbReference>
<dbReference type="GO" id="GO:0005886">
    <property type="term" value="C:plasma membrane"/>
    <property type="evidence" value="ECO:0007669"/>
    <property type="project" value="TreeGrafter"/>
</dbReference>
<evidence type="ECO:0000256" key="1">
    <source>
        <dbReference type="ARBA" id="ARBA00005298"/>
    </source>
</evidence>
<name>A0A8B9Q3F9_APTOW</name>
<evidence type="ECO:0000259" key="2">
    <source>
        <dbReference type="SMART" id="SM01017"/>
    </source>
</evidence>
<keyword evidence="4" id="KW-1185">Reference proteome</keyword>
<dbReference type="GO" id="GO:0005768">
    <property type="term" value="C:endosome"/>
    <property type="evidence" value="ECO:0007669"/>
    <property type="project" value="TreeGrafter"/>
</dbReference>
<dbReference type="InterPro" id="IPR011021">
    <property type="entry name" value="Arrestin-like_N"/>
</dbReference>
<protein>
    <submittedName>
        <fullName evidence="3">Arrestin domain containing 5</fullName>
    </submittedName>
</protein>
<dbReference type="Ensembl" id="ENSAOWT00000023542.1">
    <property type="protein sequence ID" value="ENSAOWP00000020785.1"/>
    <property type="gene ID" value="ENSAOWG00000014051.1"/>
</dbReference>
<dbReference type="InterPro" id="IPR014752">
    <property type="entry name" value="Arrestin-like_C"/>
</dbReference>
<dbReference type="PANTHER" id="PTHR11188:SF172">
    <property type="entry name" value="ARRESTIN DOMAIN-CONTAINING PROTEIN 5"/>
    <property type="match status" value="1"/>
</dbReference>
<dbReference type="InterPro" id="IPR011022">
    <property type="entry name" value="Arrestin_C-like"/>
</dbReference>